<dbReference type="SUPFAM" id="SSF53633">
    <property type="entry name" value="Carbamate kinase-like"/>
    <property type="match status" value="1"/>
</dbReference>
<name>A0A1G2RG73_9BACT</name>
<dbReference type="InterPro" id="IPR036393">
    <property type="entry name" value="AceGlu_kinase-like_sf"/>
</dbReference>
<keyword evidence="8" id="KW-0067">ATP-binding</keyword>
<reference evidence="12 13" key="1">
    <citation type="journal article" date="2016" name="Nat. Commun.">
        <title>Thousands of microbial genomes shed light on interconnected biogeochemical processes in an aquifer system.</title>
        <authorList>
            <person name="Anantharaman K."/>
            <person name="Brown C.T."/>
            <person name="Hug L.A."/>
            <person name="Sharon I."/>
            <person name="Castelle C.J."/>
            <person name="Probst A.J."/>
            <person name="Thomas B.C."/>
            <person name="Singh A."/>
            <person name="Wilkins M.J."/>
            <person name="Karaoz U."/>
            <person name="Brodie E.L."/>
            <person name="Williams K.H."/>
            <person name="Hubbard S.S."/>
            <person name="Banfield J.F."/>
        </authorList>
    </citation>
    <scope>NUCLEOTIDE SEQUENCE [LARGE SCALE GENOMIC DNA]</scope>
</reference>
<comment type="similarity">
    <text evidence="2">Belongs to the UMP kinase family.</text>
</comment>
<dbReference type="NCBIfam" id="TIGR02076">
    <property type="entry name" value="pyrH_arch"/>
    <property type="match status" value="1"/>
</dbReference>
<evidence type="ECO:0000256" key="10">
    <source>
        <dbReference type="ARBA" id="ARBA00032092"/>
    </source>
</evidence>
<dbReference type="PANTHER" id="PTHR42833:SF4">
    <property type="entry name" value="URIDYLATE KINASE PUMPKIN, CHLOROPLASTIC"/>
    <property type="match status" value="1"/>
</dbReference>
<dbReference type="GO" id="GO:0005524">
    <property type="term" value="F:ATP binding"/>
    <property type="evidence" value="ECO:0007669"/>
    <property type="project" value="UniProtKB-KW"/>
</dbReference>
<dbReference type="Pfam" id="PF00696">
    <property type="entry name" value="AA_kinase"/>
    <property type="match status" value="1"/>
</dbReference>
<feature type="domain" description="Aspartate/glutamate/uridylate kinase" evidence="11">
    <location>
        <begin position="9"/>
        <end position="216"/>
    </location>
</feature>
<keyword evidence="9" id="KW-0665">Pyrimidine biosynthesis</keyword>
<evidence type="ECO:0000256" key="1">
    <source>
        <dbReference type="ARBA" id="ARBA00004791"/>
    </source>
</evidence>
<proteinExistence type="inferred from homology"/>
<accession>A0A1G2RG73</accession>
<comment type="caution">
    <text evidence="12">The sequence shown here is derived from an EMBL/GenBank/DDBJ whole genome shotgun (WGS) entry which is preliminary data.</text>
</comment>
<evidence type="ECO:0000256" key="8">
    <source>
        <dbReference type="ARBA" id="ARBA00022840"/>
    </source>
</evidence>
<dbReference type="Gene3D" id="3.40.1160.10">
    <property type="entry name" value="Acetylglutamate kinase-like"/>
    <property type="match status" value="1"/>
</dbReference>
<evidence type="ECO:0000313" key="12">
    <source>
        <dbReference type="EMBL" id="OHA71041.1"/>
    </source>
</evidence>
<dbReference type="InterPro" id="IPR001048">
    <property type="entry name" value="Asp/Glu/Uridylate_kinase"/>
</dbReference>
<keyword evidence="5" id="KW-0808">Transferase</keyword>
<evidence type="ECO:0000259" key="11">
    <source>
        <dbReference type="Pfam" id="PF00696"/>
    </source>
</evidence>
<dbReference type="EMBL" id="MHUB01000011">
    <property type="protein sequence ID" value="OHA71041.1"/>
    <property type="molecule type" value="Genomic_DNA"/>
</dbReference>
<dbReference type="PANTHER" id="PTHR42833">
    <property type="entry name" value="URIDYLATE KINASE"/>
    <property type="match status" value="1"/>
</dbReference>
<evidence type="ECO:0000313" key="13">
    <source>
        <dbReference type="Proteomes" id="UP000178613"/>
    </source>
</evidence>
<dbReference type="GO" id="GO:0006225">
    <property type="term" value="P:UDP biosynthetic process"/>
    <property type="evidence" value="ECO:0007669"/>
    <property type="project" value="TreeGrafter"/>
</dbReference>
<comment type="pathway">
    <text evidence="1">Pyrimidine metabolism; CTP biosynthesis via de novo pathway; UDP from UMP (UMPK route): step 1/1.</text>
</comment>
<keyword evidence="4" id="KW-0963">Cytoplasm</keyword>
<dbReference type="AlphaFoldDB" id="A0A1G2RG73"/>
<evidence type="ECO:0000256" key="6">
    <source>
        <dbReference type="ARBA" id="ARBA00022741"/>
    </source>
</evidence>
<gene>
    <name evidence="12" type="ORF">A3D64_00030</name>
</gene>
<evidence type="ECO:0000256" key="5">
    <source>
        <dbReference type="ARBA" id="ARBA00022679"/>
    </source>
</evidence>
<dbReference type="EC" id="2.7.4.22" evidence="3"/>
<keyword evidence="6" id="KW-0547">Nucleotide-binding</keyword>
<evidence type="ECO:0000256" key="7">
    <source>
        <dbReference type="ARBA" id="ARBA00022777"/>
    </source>
</evidence>
<protein>
    <recommendedName>
        <fullName evidence="3">UMP kinase</fullName>
        <ecNumber evidence="3">2.7.4.22</ecNumber>
    </recommendedName>
    <alternativeName>
        <fullName evidence="10">Uridine monophosphate kinase</fullName>
    </alternativeName>
</protein>
<dbReference type="InterPro" id="IPR011818">
    <property type="entry name" value="Uridylate_kinase_arch/spir"/>
</dbReference>
<evidence type="ECO:0000256" key="2">
    <source>
        <dbReference type="ARBA" id="ARBA00007614"/>
    </source>
</evidence>
<evidence type="ECO:0000256" key="4">
    <source>
        <dbReference type="ARBA" id="ARBA00022490"/>
    </source>
</evidence>
<dbReference type="Proteomes" id="UP000178613">
    <property type="component" value="Unassembled WGS sequence"/>
</dbReference>
<dbReference type="GO" id="GO:0033862">
    <property type="term" value="F:UMP kinase activity"/>
    <property type="evidence" value="ECO:0007669"/>
    <property type="project" value="UniProtKB-EC"/>
</dbReference>
<evidence type="ECO:0000256" key="9">
    <source>
        <dbReference type="ARBA" id="ARBA00022975"/>
    </source>
</evidence>
<organism evidence="12 13">
    <name type="scientific">Candidatus Wildermuthbacteria bacterium RIFCSPHIGHO2_02_FULL_49_9</name>
    <dbReference type="NCBI Taxonomy" id="1802456"/>
    <lineage>
        <taxon>Bacteria</taxon>
        <taxon>Candidatus Wildermuthiibacteriota</taxon>
    </lineage>
</organism>
<sequence length="240" mass="26949">MKNNSYTIMHLGGSLVVPHISDTGGINAPYLRKLRAFLLSQLKKGRKFIIVIGGGKTARAYQKSVARVVDIREYDLDWIGIHATRLNAHLLRTIFEKEAYPIVVDHDPSREEAEMLKSSKRRLFFASGWRPGWSTDYIAVELARKFGSKEVIIAKDMPFVYNSDPKKNGKAKPIKKISWEAYKHIIPQKWTPGLSVPVDPVATKLAEKLGLEAKILSGKDLASLRAAVEGKQFRGTLIRP</sequence>
<keyword evidence="7" id="KW-0418">Kinase</keyword>
<evidence type="ECO:0000256" key="3">
    <source>
        <dbReference type="ARBA" id="ARBA00012899"/>
    </source>
</evidence>